<dbReference type="EMBL" id="JANAKD010002376">
    <property type="protein sequence ID" value="KAJ3473777.1"/>
    <property type="molecule type" value="Genomic_DNA"/>
</dbReference>
<evidence type="ECO:0000313" key="2">
    <source>
        <dbReference type="Proteomes" id="UP001148737"/>
    </source>
</evidence>
<reference evidence="1" key="1">
    <citation type="submission" date="2022-07" db="EMBL/GenBank/DDBJ databases">
        <title>Genome Sequence of Lecanicillium saksenae.</title>
        <authorList>
            <person name="Buettner E."/>
        </authorList>
    </citation>
    <scope>NUCLEOTIDE SEQUENCE</scope>
    <source>
        <strain evidence="1">VT-O1</strain>
    </source>
</reference>
<sequence>MPDTFRQQLARVDWPGIGLFTTGAVLFTLPLSWAGAMYPWGSWRTIVPLVIGVLVLVFFGWYESKPAEPMFPHRIFRNRTAAVTLAGSFIHGLVLYTLIAYLPLYFQAILLKSPLDSAVALIPFFAVLMAFTAIAAFAVEYSRRYLWEIWAGWVLLTVGTGLFGLWHIDQGMAMTASFQVIAGIGIGSLFTVLPIPMQASPEKADDQGLAVGMLVAFRLFGALIGLAVASTAFNSRFGQELASLGHVVSGVAHLDAKDALAFIPSLRGTNMTPESLLAIQGAYVESFRVVFYVLAAFGALGAVTSLLTKELTIESEEQGKQAFDA</sequence>
<evidence type="ECO:0000313" key="1">
    <source>
        <dbReference type="EMBL" id="KAJ3473777.1"/>
    </source>
</evidence>
<keyword evidence="2" id="KW-1185">Reference proteome</keyword>
<name>A0ACC1QFQ3_9HYPO</name>
<protein>
    <submittedName>
        <fullName evidence="1">Uncharacterized protein</fullName>
    </submittedName>
</protein>
<proteinExistence type="predicted"/>
<organism evidence="1 2">
    <name type="scientific">Lecanicillium saksenae</name>
    <dbReference type="NCBI Taxonomy" id="468837"/>
    <lineage>
        <taxon>Eukaryota</taxon>
        <taxon>Fungi</taxon>
        <taxon>Dikarya</taxon>
        <taxon>Ascomycota</taxon>
        <taxon>Pezizomycotina</taxon>
        <taxon>Sordariomycetes</taxon>
        <taxon>Hypocreomycetidae</taxon>
        <taxon>Hypocreales</taxon>
        <taxon>Cordycipitaceae</taxon>
        <taxon>Lecanicillium</taxon>
    </lineage>
</organism>
<gene>
    <name evidence="1" type="ORF">NLG97_g10136</name>
</gene>
<comment type="caution">
    <text evidence="1">The sequence shown here is derived from an EMBL/GenBank/DDBJ whole genome shotgun (WGS) entry which is preliminary data.</text>
</comment>
<accession>A0ACC1QFQ3</accession>
<dbReference type="Proteomes" id="UP001148737">
    <property type="component" value="Unassembled WGS sequence"/>
</dbReference>